<dbReference type="GO" id="GO:0000123">
    <property type="term" value="C:histone acetyltransferase complex"/>
    <property type="evidence" value="ECO:0007669"/>
    <property type="project" value="TreeGrafter"/>
</dbReference>
<dbReference type="SUPFAM" id="SSF57933">
    <property type="entry name" value="TAZ domain"/>
    <property type="match status" value="1"/>
</dbReference>
<dbReference type="GO" id="GO:0003713">
    <property type="term" value="F:transcription coactivator activity"/>
    <property type="evidence" value="ECO:0007669"/>
    <property type="project" value="TreeGrafter"/>
</dbReference>
<evidence type="ECO:0000313" key="14">
    <source>
        <dbReference type="EMBL" id="CBN80125.1"/>
    </source>
</evidence>
<dbReference type="InterPro" id="IPR000197">
    <property type="entry name" value="Znf_TAZ"/>
</dbReference>
<keyword evidence="10" id="KW-0539">Nucleus</keyword>
<keyword evidence="15" id="KW-1185">Reference proteome</keyword>
<evidence type="ECO:0000256" key="10">
    <source>
        <dbReference type="ARBA" id="ARBA00023242"/>
    </source>
</evidence>
<evidence type="ECO:0000256" key="2">
    <source>
        <dbReference type="ARBA" id="ARBA00013184"/>
    </source>
</evidence>
<feature type="region of interest" description="Disordered" evidence="12">
    <location>
        <begin position="383"/>
        <end position="405"/>
    </location>
</feature>
<dbReference type="InterPro" id="IPR013178">
    <property type="entry name" value="Histone_AcTrfase_Rtt109/CBP"/>
</dbReference>
<reference evidence="14 15" key="1">
    <citation type="journal article" date="2010" name="Nature">
        <title>The Ectocarpus genome and the independent evolution of multicellularity in brown algae.</title>
        <authorList>
            <person name="Cock J.M."/>
            <person name="Sterck L."/>
            <person name="Rouze P."/>
            <person name="Scornet D."/>
            <person name="Allen A.E."/>
            <person name="Amoutzias G."/>
            <person name="Anthouard V."/>
            <person name="Artiguenave F."/>
            <person name="Aury J.M."/>
            <person name="Badger J.H."/>
            <person name="Beszteri B."/>
            <person name="Billiau K."/>
            <person name="Bonnet E."/>
            <person name="Bothwell J.H."/>
            <person name="Bowler C."/>
            <person name="Boyen C."/>
            <person name="Brownlee C."/>
            <person name="Carrano C.J."/>
            <person name="Charrier B."/>
            <person name="Cho G.Y."/>
            <person name="Coelho S.M."/>
            <person name="Collen J."/>
            <person name="Corre E."/>
            <person name="Da Silva C."/>
            <person name="Delage L."/>
            <person name="Delaroque N."/>
            <person name="Dittami S.M."/>
            <person name="Doulbeau S."/>
            <person name="Elias M."/>
            <person name="Farnham G."/>
            <person name="Gachon C.M."/>
            <person name="Gschloessl B."/>
            <person name="Heesch S."/>
            <person name="Jabbari K."/>
            <person name="Jubin C."/>
            <person name="Kawai H."/>
            <person name="Kimura K."/>
            <person name="Kloareg B."/>
            <person name="Kupper F.C."/>
            <person name="Lang D."/>
            <person name="Le Bail A."/>
            <person name="Leblanc C."/>
            <person name="Lerouge P."/>
            <person name="Lohr M."/>
            <person name="Lopez P.J."/>
            <person name="Martens C."/>
            <person name="Maumus F."/>
            <person name="Michel G."/>
            <person name="Miranda-Saavedra D."/>
            <person name="Morales J."/>
            <person name="Moreau H."/>
            <person name="Motomura T."/>
            <person name="Nagasato C."/>
            <person name="Napoli C.A."/>
            <person name="Nelson D.R."/>
            <person name="Nyvall-Collen P."/>
            <person name="Peters A.F."/>
            <person name="Pommier C."/>
            <person name="Potin P."/>
            <person name="Poulain J."/>
            <person name="Quesneville H."/>
            <person name="Read B."/>
            <person name="Rensing S.A."/>
            <person name="Ritter A."/>
            <person name="Rousvoal S."/>
            <person name="Samanta M."/>
            <person name="Samson G."/>
            <person name="Schroeder D.C."/>
            <person name="Segurens B."/>
            <person name="Strittmatter M."/>
            <person name="Tonon T."/>
            <person name="Tregear J.W."/>
            <person name="Valentin K."/>
            <person name="von Dassow P."/>
            <person name="Yamagishi T."/>
            <person name="Van de Peer Y."/>
            <person name="Wincker P."/>
        </authorList>
    </citation>
    <scope>NUCLEOTIDE SEQUENCE [LARGE SCALE GENOMIC DNA]</scope>
    <source>
        <strain evidence="15">Ec32 / CCAP1310/4</strain>
    </source>
</reference>
<sequence length="738" mass="77714">MFNSKTCLAEYSDTSTLSARINHHCRLLATIKTAAKPLAAANWGGLHSFAGTPMSGGVGPSSNSAVPGQQPCPAQPSQAVRGELTAGEGDSGERAGPVGSGGVAGSPPPYALAGFPARAGAATASPSLVPTALTGQQQERQQEQLRGEEGGNGWSSPRSSHGQTTEDDMDDMEDDSDDGDEDKPDDEVEVVASADRSLQNRDLGGLPATPMQEDERQDAQQQQLVDALAAASSLGDRTRKGNDGSLPDKAPQVDELLILEDGHGHEMGMKMVQQHPKATEAEVKQHALRLLQSRLLLLTHASTCSEDIGDCRLAPLCDSVQQLLRHMQSCGNKKSCGFPHCKSSKAVLHHKHMCTDSACGLCGSVRDLSQKCFWANARHMHKRRLEESHEERRKKRQSEGKTVARPRKILAEKAKAGKECCSGLDEQGNDLGDISLGFFLRQDKAVKARKKIITAAQDNDTNTNTTATVYAYTGGSGLLPWALQQHGQGQLQREADPSTSPSPPARAQVGSERSHDRGTKGHASELAPSQACGQPAQTSPPPALASSPRSPRLGHPRSLSVSWSSLSLTASSPTPAVLTASPGGIATATGRDEVDHDSEDVSGGGFEASSVEASSGGGDGGQRGERKAAARGGGGLTVVIPPVGLGAVVGHLRSPSEIMLDDIAESLADTTRKPSFARMQSVQAFLDDHVELRESASFGDVSAMVEQWMSLEDTGKNTMDADADADNMDENGMGAFSF</sequence>
<dbReference type="GO" id="GO:0005634">
    <property type="term" value="C:nucleus"/>
    <property type="evidence" value="ECO:0007669"/>
    <property type="project" value="UniProtKB-SubCell"/>
</dbReference>
<dbReference type="AlphaFoldDB" id="D8LKZ2"/>
<dbReference type="GO" id="GO:0008270">
    <property type="term" value="F:zinc ion binding"/>
    <property type="evidence" value="ECO:0007669"/>
    <property type="project" value="UniProtKB-KW"/>
</dbReference>
<evidence type="ECO:0000256" key="1">
    <source>
        <dbReference type="ARBA" id="ARBA00004123"/>
    </source>
</evidence>
<keyword evidence="3" id="KW-0808">Transferase</keyword>
<keyword evidence="8" id="KW-0805">Transcription regulation</keyword>
<dbReference type="GO" id="GO:0005667">
    <property type="term" value="C:transcription regulator complex"/>
    <property type="evidence" value="ECO:0007669"/>
    <property type="project" value="TreeGrafter"/>
</dbReference>
<keyword evidence="4" id="KW-0479">Metal-binding</keyword>
<feature type="region of interest" description="Disordered" evidence="12">
    <location>
        <begin position="54"/>
        <end position="103"/>
    </location>
</feature>
<dbReference type="GO" id="GO:0031490">
    <property type="term" value="F:chromatin DNA binding"/>
    <property type="evidence" value="ECO:0007669"/>
    <property type="project" value="TreeGrafter"/>
</dbReference>
<feature type="compositionally biased region" description="Basic and acidic residues" evidence="12">
    <location>
        <begin position="512"/>
        <end position="523"/>
    </location>
</feature>
<evidence type="ECO:0000256" key="6">
    <source>
        <dbReference type="ARBA" id="ARBA00022833"/>
    </source>
</evidence>
<comment type="catalytic activity">
    <reaction evidence="11">
        <text>L-lysyl-[protein] + acetyl-CoA = N(6)-acetyl-L-lysyl-[protein] + CoA + H(+)</text>
        <dbReference type="Rhea" id="RHEA:45948"/>
        <dbReference type="Rhea" id="RHEA-COMP:9752"/>
        <dbReference type="Rhea" id="RHEA-COMP:10731"/>
        <dbReference type="ChEBI" id="CHEBI:15378"/>
        <dbReference type="ChEBI" id="CHEBI:29969"/>
        <dbReference type="ChEBI" id="CHEBI:57287"/>
        <dbReference type="ChEBI" id="CHEBI:57288"/>
        <dbReference type="ChEBI" id="CHEBI:61930"/>
        <dbReference type="EC" id="2.3.1.48"/>
    </reaction>
</comment>
<dbReference type="EC" id="2.3.1.48" evidence="2"/>
<evidence type="ECO:0000256" key="8">
    <source>
        <dbReference type="ARBA" id="ARBA00023015"/>
    </source>
</evidence>
<comment type="subcellular location">
    <subcellularLocation>
        <location evidence="1">Nucleus</location>
    </subcellularLocation>
</comment>
<dbReference type="Pfam" id="PF02135">
    <property type="entry name" value="zf-TAZ"/>
    <property type="match status" value="1"/>
</dbReference>
<dbReference type="GO" id="GO:0004402">
    <property type="term" value="F:histone acetyltransferase activity"/>
    <property type="evidence" value="ECO:0007669"/>
    <property type="project" value="InterPro"/>
</dbReference>
<keyword evidence="7" id="KW-0156">Chromatin regulator</keyword>
<evidence type="ECO:0000259" key="13">
    <source>
        <dbReference type="PROSITE" id="PS50134"/>
    </source>
</evidence>
<evidence type="ECO:0000256" key="11">
    <source>
        <dbReference type="ARBA" id="ARBA00048017"/>
    </source>
</evidence>
<keyword evidence="5" id="KW-0863">Zinc-finger</keyword>
<dbReference type="InterPro" id="IPR035898">
    <property type="entry name" value="TAZ_dom_sf"/>
</dbReference>
<feature type="compositionally biased region" description="Basic and acidic residues" evidence="12">
    <location>
        <begin position="140"/>
        <end position="149"/>
    </location>
</feature>
<feature type="region of interest" description="Disordered" evidence="12">
    <location>
        <begin position="485"/>
        <end position="631"/>
    </location>
</feature>
<feature type="compositionally biased region" description="Low complexity" evidence="12">
    <location>
        <begin position="544"/>
        <end position="572"/>
    </location>
</feature>
<dbReference type="PROSITE" id="PS50134">
    <property type="entry name" value="ZF_TAZ"/>
    <property type="match status" value="1"/>
</dbReference>
<evidence type="ECO:0000256" key="12">
    <source>
        <dbReference type="SAM" id="MobiDB-lite"/>
    </source>
</evidence>
<protein>
    <recommendedName>
        <fullName evidence="2">histone acetyltransferase</fullName>
        <ecNumber evidence="2">2.3.1.48</ecNumber>
    </recommendedName>
</protein>
<keyword evidence="9" id="KW-0804">Transcription</keyword>
<dbReference type="STRING" id="2880.D8LKZ2"/>
<feature type="compositionally biased region" description="Acidic residues" evidence="12">
    <location>
        <begin position="165"/>
        <end position="189"/>
    </location>
</feature>
<evidence type="ECO:0000256" key="5">
    <source>
        <dbReference type="ARBA" id="ARBA00022771"/>
    </source>
</evidence>
<gene>
    <name evidence="14" type="ORF">Esi_0031_0134</name>
</gene>
<accession>D8LKZ2</accession>
<feature type="compositionally biased region" description="Polar residues" evidence="12">
    <location>
        <begin position="154"/>
        <end position="163"/>
    </location>
</feature>
<feature type="domain" description="TAZ-type" evidence="13">
    <location>
        <begin position="284"/>
        <end position="365"/>
    </location>
</feature>
<dbReference type="Gene3D" id="1.20.1020.10">
    <property type="entry name" value="TAZ domain"/>
    <property type="match status" value="1"/>
</dbReference>
<proteinExistence type="predicted"/>
<dbReference type="GO" id="GO:0045944">
    <property type="term" value="P:positive regulation of transcription by RNA polymerase II"/>
    <property type="evidence" value="ECO:0007669"/>
    <property type="project" value="TreeGrafter"/>
</dbReference>
<evidence type="ECO:0000256" key="7">
    <source>
        <dbReference type="ARBA" id="ARBA00022853"/>
    </source>
</evidence>
<feature type="region of interest" description="Disordered" evidence="12">
    <location>
        <begin position="132"/>
        <end position="221"/>
    </location>
</feature>
<dbReference type="Proteomes" id="UP000002630">
    <property type="component" value="Unassembled WGS sequence"/>
</dbReference>
<evidence type="ECO:0000313" key="15">
    <source>
        <dbReference type="Proteomes" id="UP000002630"/>
    </source>
</evidence>
<dbReference type="SMART" id="SM00551">
    <property type="entry name" value="ZnF_TAZ"/>
    <property type="match status" value="1"/>
</dbReference>
<dbReference type="InParanoid" id="D8LKZ2"/>
<dbReference type="OrthoDB" id="6437643at2759"/>
<dbReference type="PANTHER" id="PTHR13808">
    <property type="entry name" value="CBP/P300-RELATED"/>
    <property type="match status" value="1"/>
</dbReference>
<evidence type="ECO:0000256" key="3">
    <source>
        <dbReference type="ARBA" id="ARBA00022679"/>
    </source>
</evidence>
<keyword evidence="6" id="KW-0862">Zinc</keyword>
<dbReference type="EMBL" id="FN649760">
    <property type="protein sequence ID" value="CBN80125.1"/>
    <property type="molecule type" value="Genomic_DNA"/>
</dbReference>
<evidence type="ECO:0000256" key="9">
    <source>
        <dbReference type="ARBA" id="ARBA00023163"/>
    </source>
</evidence>
<dbReference type="PANTHER" id="PTHR13808:SF1">
    <property type="entry name" value="HISTONE ACETYLTRANSFERASE"/>
    <property type="match status" value="1"/>
</dbReference>
<name>D8LKZ2_ECTSI</name>
<organism evidence="14 15">
    <name type="scientific">Ectocarpus siliculosus</name>
    <name type="common">Brown alga</name>
    <name type="synonym">Conferva siliculosa</name>
    <dbReference type="NCBI Taxonomy" id="2880"/>
    <lineage>
        <taxon>Eukaryota</taxon>
        <taxon>Sar</taxon>
        <taxon>Stramenopiles</taxon>
        <taxon>Ochrophyta</taxon>
        <taxon>PX clade</taxon>
        <taxon>Phaeophyceae</taxon>
        <taxon>Ectocarpales</taxon>
        <taxon>Ectocarpaceae</taxon>
        <taxon>Ectocarpus</taxon>
    </lineage>
</organism>
<evidence type="ECO:0000256" key="4">
    <source>
        <dbReference type="ARBA" id="ARBA00022723"/>
    </source>
</evidence>